<dbReference type="Proteomes" id="UP000034588">
    <property type="component" value="Unassembled WGS sequence"/>
</dbReference>
<proteinExistence type="predicted"/>
<reference evidence="1 2" key="1">
    <citation type="journal article" date="2015" name="Nature">
        <title>rRNA introns, odd ribosomes, and small enigmatic genomes across a large radiation of phyla.</title>
        <authorList>
            <person name="Brown C.T."/>
            <person name="Hug L.A."/>
            <person name="Thomas B.C."/>
            <person name="Sharon I."/>
            <person name="Castelle C.J."/>
            <person name="Singh A."/>
            <person name="Wilkins M.J."/>
            <person name="Williams K.H."/>
            <person name="Banfield J.F."/>
        </authorList>
    </citation>
    <scope>NUCLEOTIDE SEQUENCE [LARGE SCALE GENOMIC DNA]</scope>
</reference>
<organism evidence="1 2">
    <name type="scientific">Candidatus Gottesmanbacteria bacterium GW2011_GWB1_49_7</name>
    <dbReference type="NCBI Taxonomy" id="1618448"/>
    <lineage>
        <taxon>Bacteria</taxon>
        <taxon>Candidatus Gottesmaniibacteriota</taxon>
    </lineage>
</organism>
<gene>
    <name evidence="1" type="ORF">UY48_C0001G0007</name>
</gene>
<evidence type="ECO:0000313" key="1">
    <source>
        <dbReference type="EMBL" id="KKW13386.1"/>
    </source>
</evidence>
<dbReference type="AlphaFoldDB" id="A0A0G1W3P0"/>
<dbReference type="EMBL" id="LCQD01000001">
    <property type="protein sequence ID" value="KKW13386.1"/>
    <property type="molecule type" value="Genomic_DNA"/>
</dbReference>
<comment type="caution">
    <text evidence="1">The sequence shown here is derived from an EMBL/GenBank/DDBJ whole genome shotgun (WGS) entry which is preliminary data.</text>
</comment>
<protein>
    <submittedName>
        <fullName evidence="1">Uncharacterized protein</fullName>
    </submittedName>
</protein>
<accession>A0A0G1W3P0</accession>
<sequence length="77" mass="8774">MGAKEKLFGDWRALYETVPPLLSEDEKTIPMISADLGISYDAAHQLIERWIRDGKIIFVGLRWQKGRAPAKAYKLVT</sequence>
<evidence type="ECO:0000313" key="2">
    <source>
        <dbReference type="Proteomes" id="UP000034588"/>
    </source>
</evidence>
<name>A0A0G1W3P0_9BACT</name>